<evidence type="ECO:0000256" key="2">
    <source>
        <dbReference type="ARBA" id="ARBA00022656"/>
    </source>
</evidence>
<keyword evidence="3" id="KW-1266">Target cell cytoplasm</keyword>
<keyword evidence="7" id="KW-1185">Reference proteome</keyword>
<evidence type="ECO:0000259" key="5">
    <source>
        <dbReference type="Pfam" id="PF04829"/>
    </source>
</evidence>
<dbReference type="Proteomes" id="UP000047420">
    <property type="component" value="Unassembled WGS sequence"/>
</dbReference>
<organism evidence="6 7">
    <name type="scientific">Yersinia wautersii</name>
    <dbReference type="NCBI Taxonomy" id="1341643"/>
    <lineage>
        <taxon>Bacteria</taxon>
        <taxon>Pseudomonadati</taxon>
        <taxon>Pseudomonadota</taxon>
        <taxon>Gammaproteobacteria</taxon>
        <taxon>Enterobacterales</taxon>
        <taxon>Yersiniaceae</taxon>
        <taxon>Yersinia</taxon>
    </lineage>
</organism>
<evidence type="ECO:0000313" key="6">
    <source>
        <dbReference type="EMBL" id="CRG51418.1"/>
    </source>
</evidence>
<comment type="subcellular location">
    <subcellularLocation>
        <location evidence="1">Target cell</location>
        <location evidence="1">Target cell cytoplasm</location>
    </subcellularLocation>
</comment>
<feature type="domain" description="VENN motif-containing" evidence="5">
    <location>
        <begin position="2"/>
        <end position="26"/>
    </location>
</feature>
<name>A0ABM9THK5_9GAMM</name>
<dbReference type="Pfam" id="PF04829">
    <property type="entry name" value="PT-VENN"/>
    <property type="match status" value="1"/>
</dbReference>
<reference evidence="6 7" key="1">
    <citation type="submission" date="2015-03" db="EMBL/GenBank/DDBJ databases">
        <authorList>
            <consortium name="Pathogen Informatics"/>
            <person name="Murphy D."/>
        </authorList>
    </citation>
    <scope>NUCLEOTIDE SEQUENCE [LARGE SCALE GENOMIC DNA]</scope>
    <source>
        <strain evidence="6 7">WP-931201</strain>
    </source>
</reference>
<evidence type="ECO:0000256" key="1">
    <source>
        <dbReference type="ARBA" id="ARBA00004219"/>
    </source>
</evidence>
<dbReference type="EMBL" id="CVMG01000024">
    <property type="protein sequence ID" value="CRG51418.1"/>
    <property type="molecule type" value="Genomic_DNA"/>
</dbReference>
<sequence>MTGDSSADAVAGAQAGKNAVENNFLSVTQLDNFAQKARTCEGAACQQVIQDMVDTNLKRQKEMLEFCHSQPDQCADKYGYLVDQWDVFDQAIKQLDADGKLPNGFKNYLSAVYSSSMEAEGTIASLGWQQKFEALGLDKDTAAAMAATVPALINAKGGKSGTNYTLNKNGQMLGANGVRVDSKTIWKGKGQERIDVENPAPGKRAGQLHYQDNKGNKYYYDPITQSFPDAPKSVNIQLKNPAFKKAIEKGMSNYLGEQ</sequence>
<proteinExistence type="predicted"/>
<keyword evidence="2" id="KW-0800">Toxin</keyword>
<evidence type="ECO:0000313" key="7">
    <source>
        <dbReference type="Proteomes" id="UP000047420"/>
    </source>
</evidence>
<evidence type="ECO:0000256" key="3">
    <source>
        <dbReference type="ARBA" id="ARBA00022913"/>
    </source>
</evidence>
<protein>
    <submittedName>
        <fullName evidence="6">Adhesin/hemolysin</fullName>
    </submittedName>
</protein>
<gene>
    <name evidence="6" type="ORF">ERS008478_03053</name>
</gene>
<accession>A0ABM9THK5</accession>
<evidence type="ECO:0000256" key="4">
    <source>
        <dbReference type="ARBA" id="ARBA00023026"/>
    </source>
</evidence>
<comment type="caution">
    <text evidence="6">The sequence shown here is derived from an EMBL/GenBank/DDBJ whole genome shotgun (WGS) entry which is preliminary data.</text>
</comment>
<dbReference type="InterPro" id="IPR006914">
    <property type="entry name" value="VENN_dom"/>
</dbReference>
<keyword evidence="4" id="KW-0843">Virulence</keyword>